<dbReference type="InterPro" id="IPR011990">
    <property type="entry name" value="TPR-like_helical_dom_sf"/>
</dbReference>
<gene>
    <name evidence="2" type="ORF">CSSPJE1EN1_LOCUS6298</name>
</gene>
<sequence length="163" mass="17686">MPTHDVVPSNAMHAHGKQALAHFEWMCEEGDINDATFVCLLSACSHASLVDEGLSYFDSMASVYSISAIVEHYACIVDLLGCSGHLQEALDLIQTMPFQPNVAVWMALLGASRIHSDVGMGEHIAKQALEVDPGNATGYVLLSNIYAAAGKWDLRANIEQQRK</sequence>
<accession>A0ABP0W692</accession>
<name>A0ABP0W692_9BRYO</name>
<dbReference type="Pfam" id="PF01535">
    <property type="entry name" value="PPR"/>
    <property type="match status" value="1"/>
</dbReference>
<dbReference type="InterPro" id="IPR046960">
    <property type="entry name" value="PPR_At4g14850-like_plant"/>
</dbReference>
<keyword evidence="1" id="KW-0677">Repeat</keyword>
<evidence type="ECO:0000256" key="1">
    <source>
        <dbReference type="ARBA" id="ARBA00022737"/>
    </source>
</evidence>
<dbReference type="PANTHER" id="PTHR47926">
    <property type="entry name" value="PENTATRICOPEPTIDE REPEAT-CONTAINING PROTEIN"/>
    <property type="match status" value="1"/>
</dbReference>
<proteinExistence type="predicted"/>
<dbReference type="Pfam" id="PF20431">
    <property type="entry name" value="E_motif"/>
    <property type="match status" value="1"/>
</dbReference>
<evidence type="ECO:0008006" key="4">
    <source>
        <dbReference type="Google" id="ProtNLM"/>
    </source>
</evidence>
<dbReference type="SUPFAM" id="SSF81901">
    <property type="entry name" value="HCP-like"/>
    <property type="match status" value="1"/>
</dbReference>
<dbReference type="EMBL" id="OZ020108">
    <property type="protein sequence ID" value="CAK9260820.1"/>
    <property type="molecule type" value="Genomic_DNA"/>
</dbReference>
<evidence type="ECO:0000313" key="3">
    <source>
        <dbReference type="Proteomes" id="UP001497444"/>
    </source>
</evidence>
<dbReference type="Proteomes" id="UP001497444">
    <property type="component" value="Chromosome 13"/>
</dbReference>
<organism evidence="2 3">
    <name type="scientific">Sphagnum jensenii</name>
    <dbReference type="NCBI Taxonomy" id="128206"/>
    <lineage>
        <taxon>Eukaryota</taxon>
        <taxon>Viridiplantae</taxon>
        <taxon>Streptophyta</taxon>
        <taxon>Embryophyta</taxon>
        <taxon>Bryophyta</taxon>
        <taxon>Sphagnophytina</taxon>
        <taxon>Sphagnopsida</taxon>
        <taxon>Sphagnales</taxon>
        <taxon>Sphagnaceae</taxon>
        <taxon>Sphagnum</taxon>
    </lineage>
</organism>
<evidence type="ECO:0000313" key="2">
    <source>
        <dbReference type="EMBL" id="CAK9260820.1"/>
    </source>
</evidence>
<dbReference type="InterPro" id="IPR046848">
    <property type="entry name" value="E_motif"/>
</dbReference>
<dbReference type="Gene3D" id="1.25.40.10">
    <property type="entry name" value="Tetratricopeptide repeat domain"/>
    <property type="match status" value="1"/>
</dbReference>
<keyword evidence="3" id="KW-1185">Reference proteome</keyword>
<dbReference type="NCBIfam" id="TIGR00756">
    <property type="entry name" value="PPR"/>
    <property type="match status" value="1"/>
</dbReference>
<protein>
    <recommendedName>
        <fullName evidence="4">Pentatricopeptide repeat-containing protein</fullName>
    </recommendedName>
</protein>
<reference evidence="2" key="1">
    <citation type="submission" date="2024-02" db="EMBL/GenBank/DDBJ databases">
        <authorList>
            <consortium name="ELIXIR-Norway"/>
            <consortium name="Elixir Norway"/>
        </authorList>
    </citation>
    <scope>NUCLEOTIDE SEQUENCE</scope>
</reference>
<dbReference type="InterPro" id="IPR002885">
    <property type="entry name" value="PPR_rpt"/>
</dbReference>